<comment type="caution">
    <text evidence="2">The sequence shown here is derived from an EMBL/GenBank/DDBJ whole genome shotgun (WGS) entry which is preliminary data.</text>
</comment>
<keyword evidence="3" id="KW-1185">Reference proteome</keyword>
<evidence type="ECO:0000313" key="2">
    <source>
        <dbReference type="EMBL" id="MEJ5976636.1"/>
    </source>
</evidence>
<proteinExistence type="predicted"/>
<dbReference type="Proteomes" id="UP001361239">
    <property type="component" value="Unassembled WGS sequence"/>
</dbReference>
<dbReference type="RefSeq" id="WP_339586542.1">
    <property type="nucleotide sequence ID" value="NZ_JBBHJZ010000001.1"/>
</dbReference>
<sequence>MATTIKALFPGRREVELAVEHLVQEYGIERTDIFIEPQGDDNSAGDQVGGADLESGHPDSEPDATGAAYEGPLIVSVDMNEDESDAVIHAFRDVGATEVTYR</sequence>
<gene>
    <name evidence="2" type="ORF">WG901_08320</name>
</gene>
<evidence type="ECO:0000256" key="1">
    <source>
        <dbReference type="SAM" id="MobiDB-lite"/>
    </source>
</evidence>
<reference evidence="2 3" key="1">
    <citation type="submission" date="2024-03" db="EMBL/GenBank/DDBJ databases">
        <authorList>
            <person name="Jo J.-H."/>
        </authorList>
    </citation>
    <scope>NUCLEOTIDE SEQUENCE [LARGE SCALE GENOMIC DNA]</scope>
    <source>
        <strain evidence="2 3">PS1R-30</strain>
    </source>
</reference>
<dbReference type="EMBL" id="JBBHJZ010000001">
    <property type="protein sequence ID" value="MEJ5976636.1"/>
    <property type="molecule type" value="Genomic_DNA"/>
</dbReference>
<feature type="region of interest" description="Disordered" evidence="1">
    <location>
        <begin position="35"/>
        <end position="67"/>
    </location>
</feature>
<protein>
    <submittedName>
        <fullName evidence="2">Uncharacterized protein</fullName>
    </submittedName>
</protein>
<name>A0ABU8RUF0_9SPHN</name>
<accession>A0ABU8RUF0</accession>
<evidence type="ECO:0000313" key="3">
    <source>
        <dbReference type="Proteomes" id="UP001361239"/>
    </source>
</evidence>
<organism evidence="2 3">
    <name type="scientific">Novosphingobium anseongense</name>
    <dbReference type="NCBI Taxonomy" id="3133436"/>
    <lineage>
        <taxon>Bacteria</taxon>
        <taxon>Pseudomonadati</taxon>
        <taxon>Pseudomonadota</taxon>
        <taxon>Alphaproteobacteria</taxon>
        <taxon>Sphingomonadales</taxon>
        <taxon>Sphingomonadaceae</taxon>
        <taxon>Novosphingobium</taxon>
    </lineage>
</organism>